<dbReference type="InterPro" id="IPR006299">
    <property type="entry name" value="FlgC"/>
</dbReference>
<dbReference type="InterPro" id="IPR001444">
    <property type="entry name" value="Flag_bb_rod_N"/>
</dbReference>
<comment type="subcellular location">
    <subcellularLocation>
        <location evidence="1 4">Bacterial flagellum basal body</location>
    </subcellularLocation>
</comment>
<name>A0A518BYZ1_9BACT</name>
<keyword evidence="6" id="KW-0966">Cell projection</keyword>
<gene>
    <name evidence="6" type="primary">flgC</name>
    <name evidence="6" type="ORF">Pan265_20520</name>
</gene>
<evidence type="ECO:0000256" key="3">
    <source>
        <dbReference type="ARBA" id="ARBA00023143"/>
    </source>
</evidence>
<feature type="domain" description="Flagellar basal body rod protein N-terminal" evidence="5">
    <location>
        <begin position="5"/>
        <end position="30"/>
    </location>
</feature>
<dbReference type="PANTHER" id="PTHR30435:SF2">
    <property type="entry name" value="FLAGELLAR BASAL-BODY ROD PROTEIN FLGC"/>
    <property type="match status" value="1"/>
</dbReference>
<proteinExistence type="inferred from homology"/>
<evidence type="ECO:0000313" key="6">
    <source>
        <dbReference type="EMBL" id="QDU72189.1"/>
    </source>
</evidence>
<dbReference type="GO" id="GO:0030694">
    <property type="term" value="C:bacterial-type flagellum basal body, rod"/>
    <property type="evidence" value="ECO:0007669"/>
    <property type="project" value="UniProtKB-UniRule"/>
</dbReference>
<evidence type="ECO:0000256" key="1">
    <source>
        <dbReference type="ARBA" id="ARBA00004117"/>
    </source>
</evidence>
<dbReference type="PANTHER" id="PTHR30435">
    <property type="entry name" value="FLAGELLAR PROTEIN"/>
    <property type="match status" value="1"/>
</dbReference>
<comment type="subunit">
    <text evidence="4">The basal body constitutes a major portion of the flagellar organelle and consists of four rings (L,P,S, and M) mounted on a central rod. The rod consists of about 26 subunits of FlgG in the distal portion, and FlgB, FlgC and FlgF are thought to build up the proximal portion of the rod with about 6 subunits each.</text>
</comment>
<dbReference type="InterPro" id="IPR019776">
    <property type="entry name" value="Flagellar_basal_body_rod_CS"/>
</dbReference>
<evidence type="ECO:0000259" key="5">
    <source>
        <dbReference type="Pfam" id="PF00460"/>
    </source>
</evidence>
<keyword evidence="6" id="KW-0282">Flagellum</keyword>
<dbReference type="EMBL" id="CP036280">
    <property type="protein sequence ID" value="QDU72189.1"/>
    <property type="molecule type" value="Genomic_DNA"/>
</dbReference>
<dbReference type="Pfam" id="PF00460">
    <property type="entry name" value="Flg_bb_rod"/>
    <property type="match status" value="1"/>
</dbReference>
<dbReference type="RefSeq" id="WP_145446363.1">
    <property type="nucleotide sequence ID" value="NZ_CP036280.1"/>
</dbReference>
<dbReference type="AlphaFoldDB" id="A0A518BYZ1"/>
<comment type="similarity">
    <text evidence="2">Belongs to the flagella basal body rod proteins family.</text>
</comment>
<protein>
    <recommendedName>
        <fullName evidence="4">Flagellar basal-body rod protein FlgC</fullName>
    </recommendedName>
</protein>
<accession>A0A518BYZ1</accession>
<dbReference type="Proteomes" id="UP000320386">
    <property type="component" value="Chromosome"/>
</dbReference>
<dbReference type="GO" id="GO:0071978">
    <property type="term" value="P:bacterial-type flagellum-dependent swarming motility"/>
    <property type="evidence" value="ECO:0007669"/>
    <property type="project" value="TreeGrafter"/>
</dbReference>
<evidence type="ECO:0000256" key="4">
    <source>
        <dbReference type="RuleBase" id="RU362062"/>
    </source>
</evidence>
<dbReference type="KEGG" id="mcad:Pan265_20520"/>
<reference evidence="6 7" key="1">
    <citation type="submission" date="2019-02" db="EMBL/GenBank/DDBJ databases">
        <title>Deep-cultivation of Planctomycetes and their phenomic and genomic characterization uncovers novel biology.</title>
        <authorList>
            <person name="Wiegand S."/>
            <person name="Jogler M."/>
            <person name="Boedeker C."/>
            <person name="Pinto D."/>
            <person name="Vollmers J."/>
            <person name="Rivas-Marin E."/>
            <person name="Kohn T."/>
            <person name="Peeters S.H."/>
            <person name="Heuer A."/>
            <person name="Rast P."/>
            <person name="Oberbeckmann S."/>
            <person name="Bunk B."/>
            <person name="Jeske O."/>
            <person name="Meyerdierks A."/>
            <person name="Storesund J.E."/>
            <person name="Kallscheuer N."/>
            <person name="Luecker S."/>
            <person name="Lage O.M."/>
            <person name="Pohl T."/>
            <person name="Merkel B.J."/>
            <person name="Hornburger P."/>
            <person name="Mueller R.-W."/>
            <person name="Bruemmer F."/>
            <person name="Labrenz M."/>
            <person name="Spormann A.M."/>
            <person name="Op den Camp H."/>
            <person name="Overmann J."/>
            <person name="Amann R."/>
            <person name="Jetten M.S.M."/>
            <person name="Mascher T."/>
            <person name="Medema M.H."/>
            <person name="Devos D.P."/>
            <person name="Kaster A.-K."/>
            <person name="Ovreas L."/>
            <person name="Rohde M."/>
            <person name="Galperin M.Y."/>
            <person name="Jogler C."/>
        </authorList>
    </citation>
    <scope>NUCLEOTIDE SEQUENCE [LARGE SCALE GENOMIC DNA]</scope>
    <source>
        <strain evidence="6 7">Pan265</strain>
    </source>
</reference>
<dbReference type="OrthoDB" id="9794148at2"/>
<evidence type="ECO:0000313" key="7">
    <source>
        <dbReference type="Proteomes" id="UP000320386"/>
    </source>
</evidence>
<keyword evidence="7" id="KW-1185">Reference proteome</keyword>
<keyword evidence="3 4" id="KW-0975">Bacterial flagellum</keyword>
<dbReference type="NCBIfam" id="TIGR01395">
    <property type="entry name" value="FlgC"/>
    <property type="match status" value="1"/>
</dbReference>
<keyword evidence="6" id="KW-0969">Cilium</keyword>
<evidence type="ECO:0000256" key="2">
    <source>
        <dbReference type="ARBA" id="ARBA00009677"/>
    </source>
</evidence>
<organism evidence="6 7">
    <name type="scientific">Mucisphaera calidilacus</name>
    <dbReference type="NCBI Taxonomy" id="2527982"/>
    <lineage>
        <taxon>Bacteria</taxon>
        <taxon>Pseudomonadati</taxon>
        <taxon>Planctomycetota</taxon>
        <taxon>Phycisphaerae</taxon>
        <taxon>Phycisphaerales</taxon>
        <taxon>Phycisphaeraceae</taxon>
        <taxon>Mucisphaera</taxon>
    </lineage>
</organism>
<sequence length="134" mass="14789">MFGSLNTSASALVAQRTRLEVIAANIANQNSIYNAKGEYDPYRRRIAVFAPGDPDSGTDQGVHVREIMIDQSPFARRLDEDHPLADKDGYVYYPNISGPMEQINALEASRAYEANITAAEATKAMLRNTLRLLA</sequence>
<dbReference type="PROSITE" id="PS00588">
    <property type="entry name" value="FLAGELLA_BB_ROD"/>
    <property type="match status" value="1"/>
</dbReference>